<sequence length="33" mass="4099">MVQTRMERIESLEKRMEEIRTENQQLLEDAMME</sequence>
<keyword evidence="3" id="KW-1185">Reference proteome</keyword>
<dbReference type="EMBL" id="LXQA010144032">
    <property type="protein sequence ID" value="MCI24869.1"/>
    <property type="molecule type" value="Genomic_DNA"/>
</dbReference>
<evidence type="ECO:0000256" key="1">
    <source>
        <dbReference type="SAM" id="Coils"/>
    </source>
</evidence>
<proteinExistence type="predicted"/>
<reference evidence="2 3" key="1">
    <citation type="journal article" date="2018" name="Front. Plant Sci.">
        <title>Red Clover (Trifolium pratense) and Zigzag Clover (T. medium) - A Picture of Genomic Similarities and Differences.</title>
        <authorList>
            <person name="Dluhosova J."/>
            <person name="Istvanek J."/>
            <person name="Nedelnik J."/>
            <person name="Repkova J."/>
        </authorList>
    </citation>
    <scope>NUCLEOTIDE SEQUENCE [LARGE SCALE GENOMIC DNA]</scope>
    <source>
        <strain evidence="3">cv. 10/8</strain>
        <tissue evidence="2">Leaf</tissue>
    </source>
</reference>
<feature type="non-terminal residue" evidence="2">
    <location>
        <position position="33"/>
    </location>
</feature>
<feature type="coiled-coil region" evidence="1">
    <location>
        <begin position="2"/>
        <end position="29"/>
    </location>
</feature>
<dbReference type="AlphaFoldDB" id="A0A392QLN5"/>
<organism evidence="2 3">
    <name type="scientific">Trifolium medium</name>
    <dbReference type="NCBI Taxonomy" id="97028"/>
    <lineage>
        <taxon>Eukaryota</taxon>
        <taxon>Viridiplantae</taxon>
        <taxon>Streptophyta</taxon>
        <taxon>Embryophyta</taxon>
        <taxon>Tracheophyta</taxon>
        <taxon>Spermatophyta</taxon>
        <taxon>Magnoliopsida</taxon>
        <taxon>eudicotyledons</taxon>
        <taxon>Gunneridae</taxon>
        <taxon>Pentapetalae</taxon>
        <taxon>rosids</taxon>
        <taxon>fabids</taxon>
        <taxon>Fabales</taxon>
        <taxon>Fabaceae</taxon>
        <taxon>Papilionoideae</taxon>
        <taxon>50 kb inversion clade</taxon>
        <taxon>NPAAA clade</taxon>
        <taxon>Hologalegina</taxon>
        <taxon>IRL clade</taxon>
        <taxon>Trifolieae</taxon>
        <taxon>Trifolium</taxon>
    </lineage>
</organism>
<name>A0A392QLN5_9FABA</name>
<evidence type="ECO:0000313" key="2">
    <source>
        <dbReference type="EMBL" id="MCI24869.1"/>
    </source>
</evidence>
<dbReference type="Proteomes" id="UP000265520">
    <property type="component" value="Unassembled WGS sequence"/>
</dbReference>
<evidence type="ECO:0000313" key="3">
    <source>
        <dbReference type="Proteomes" id="UP000265520"/>
    </source>
</evidence>
<comment type="caution">
    <text evidence="2">The sequence shown here is derived from an EMBL/GenBank/DDBJ whole genome shotgun (WGS) entry which is preliminary data.</text>
</comment>
<protein>
    <submittedName>
        <fullName evidence="2">Uncharacterized protein</fullName>
    </submittedName>
</protein>
<keyword evidence="1" id="KW-0175">Coiled coil</keyword>
<accession>A0A392QLN5</accession>